<dbReference type="RefSeq" id="WP_048095534.1">
    <property type="nucleotide sequence ID" value="NZ_CP011267.1"/>
</dbReference>
<dbReference type="PANTHER" id="PTHR10953">
    <property type="entry name" value="UBIQUITIN-ACTIVATING ENZYME E1"/>
    <property type="match status" value="1"/>
</dbReference>
<dbReference type="CDD" id="cd00757">
    <property type="entry name" value="ThiF_MoeB_HesA_family"/>
    <property type="match status" value="1"/>
</dbReference>
<dbReference type="GO" id="GO:0008641">
    <property type="term" value="F:ubiquitin-like modifier activating enzyme activity"/>
    <property type="evidence" value="ECO:0007669"/>
    <property type="project" value="InterPro"/>
</dbReference>
<dbReference type="FunFam" id="3.40.50.720:FF:000080">
    <property type="entry name" value="Thiazole biosynthesis adenylyltransferase ThiF"/>
    <property type="match status" value="1"/>
</dbReference>
<keyword evidence="4" id="KW-1185">Reference proteome</keyword>
<name>A0A0F7DBM4_9EURY</name>
<dbReference type="KEGG" id="gah:GAH_01352"/>
<reference evidence="3 4" key="1">
    <citation type="submission" date="2015-04" db="EMBL/GenBank/DDBJ databases">
        <title>The complete genome sequence of the hyperthermophilic, obligate iron-reducing archaeon Geoglobus ahangari strain 234T.</title>
        <authorList>
            <person name="Manzella M.P."/>
            <person name="Holmes D.E."/>
            <person name="Rocheleau J.M."/>
            <person name="Chung A."/>
            <person name="Reguera G."/>
            <person name="Kashefi K."/>
        </authorList>
    </citation>
    <scope>NUCLEOTIDE SEQUENCE [LARGE SCALE GENOMIC DNA]</scope>
    <source>
        <strain evidence="3 4">234</strain>
    </source>
</reference>
<evidence type="ECO:0000256" key="1">
    <source>
        <dbReference type="ARBA" id="ARBA00009919"/>
    </source>
</evidence>
<dbReference type="EMBL" id="CP011267">
    <property type="protein sequence ID" value="AKG91346.1"/>
    <property type="molecule type" value="Genomic_DNA"/>
</dbReference>
<proteinExistence type="inferred from homology"/>
<dbReference type="PATRIC" id="fig|113653.22.peg.1337"/>
<dbReference type="GO" id="GO:0004792">
    <property type="term" value="F:thiosulfate-cyanide sulfurtransferase activity"/>
    <property type="evidence" value="ECO:0007669"/>
    <property type="project" value="TreeGrafter"/>
</dbReference>
<dbReference type="InterPro" id="IPR000594">
    <property type="entry name" value="ThiF_NAD_FAD-bd"/>
</dbReference>
<dbReference type="Gene3D" id="3.40.50.720">
    <property type="entry name" value="NAD(P)-binding Rossmann-like Domain"/>
    <property type="match status" value="1"/>
</dbReference>
<dbReference type="GO" id="GO:0016779">
    <property type="term" value="F:nucleotidyltransferase activity"/>
    <property type="evidence" value="ECO:0007669"/>
    <property type="project" value="TreeGrafter"/>
</dbReference>
<dbReference type="Proteomes" id="UP000034723">
    <property type="component" value="Chromosome"/>
</dbReference>
<evidence type="ECO:0000313" key="3">
    <source>
        <dbReference type="EMBL" id="AKG91346.1"/>
    </source>
</evidence>
<gene>
    <name evidence="3" type="ORF">GAH_01352</name>
</gene>
<dbReference type="InParanoid" id="A0A0F7DBM4"/>
<dbReference type="STRING" id="113653.GAH_01352"/>
<dbReference type="AlphaFoldDB" id="A0A0F7DBM4"/>
<sequence length="250" mass="27765">MTSSRYHRQIIIPYFGEDGQRKLERAKVLVVGAGGLGSPVISYLAAAGVGRIGVVDHDTVEITNLNRQIIHAGNIGENKAISAVKYINRLNPEVEAVAYPYKLDPDNVLETLRPWDVVVSCVDSMALRFLINDACYLLGKPMVHAAVFETEGEASTFTYKDDSPCYRCIYPKEVEQPTPGIFGFTAGFFGTIQAAETVKLLAGFGELLEGKLLRVDLQTMEWFEIDISRRNDCPICSGKIREIRPENYNV</sequence>
<dbReference type="SUPFAM" id="SSF69572">
    <property type="entry name" value="Activating enzymes of the ubiquitin-like proteins"/>
    <property type="match status" value="1"/>
</dbReference>
<organism evidence="3 4">
    <name type="scientific">Geoglobus ahangari</name>
    <dbReference type="NCBI Taxonomy" id="113653"/>
    <lineage>
        <taxon>Archaea</taxon>
        <taxon>Methanobacteriati</taxon>
        <taxon>Methanobacteriota</taxon>
        <taxon>Archaeoglobi</taxon>
        <taxon>Archaeoglobales</taxon>
        <taxon>Archaeoglobaceae</taxon>
        <taxon>Geoglobus</taxon>
    </lineage>
</organism>
<dbReference type="PANTHER" id="PTHR10953:SF102">
    <property type="entry name" value="ADENYLYLTRANSFERASE AND SULFURTRANSFERASE MOCS3"/>
    <property type="match status" value="1"/>
</dbReference>
<comment type="similarity">
    <text evidence="1">Belongs to the HesA/MoeB/ThiF family.</text>
</comment>
<dbReference type="InterPro" id="IPR045886">
    <property type="entry name" value="ThiF/MoeB/HesA"/>
</dbReference>
<evidence type="ECO:0000313" key="4">
    <source>
        <dbReference type="Proteomes" id="UP000034723"/>
    </source>
</evidence>
<dbReference type="GO" id="GO:0005829">
    <property type="term" value="C:cytosol"/>
    <property type="evidence" value="ECO:0007669"/>
    <property type="project" value="TreeGrafter"/>
</dbReference>
<dbReference type="Pfam" id="PF00899">
    <property type="entry name" value="ThiF"/>
    <property type="match status" value="1"/>
</dbReference>
<dbReference type="GO" id="GO:0008146">
    <property type="term" value="F:sulfotransferase activity"/>
    <property type="evidence" value="ECO:0007669"/>
    <property type="project" value="TreeGrafter"/>
</dbReference>
<evidence type="ECO:0000259" key="2">
    <source>
        <dbReference type="Pfam" id="PF00899"/>
    </source>
</evidence>
<dbReference type="InterPro" id="IPR035985">
    <property type="entry name" value="Ubiquitin-activating_enz"/>
</dbReference>
<dbReference type="GeneID" id="24803924"/>
<feature type="domain" description="THIF-type NAD/FAD binding fold" evidence="2">
    <location>
        <begin position="6"/>
        <end position="234"/>
    </location>
</feature>
<accession>A0A0F7DBM4</accession>
<protein>
    <submittedName>
        <fullName evidence="3">Dinucleotide-utilizing enzymes involved in molybdopterin and thiamine biosynthesis family 2</fullName>
    </submittedName>
</protein>
<dbReference type="OrthoDB" id="7915at2157"/>
<dbReference type="HOGENOM" id="CLU_013325_10_0_2"/>